<keyword evidence="3" id="KW-1185">Reference proteome</keyword>
<proteinExistence type="predicted"/>
<dbReference type="GO" id="GO:0000176">
    <property type="term" value="C:nuclear exosome (RNase complex)"/>
    <property type="evidence" value="ECO:0007669"/>
    <property type="project" value="TreeGrafter"/>
</dbReference>
<dbReference type="InterPro" id="IPR045092">
    <property type="entry name" value="Rrp6-like"/>
</dbReference>
<evidence type="ECO:0000313" key="3">
    <source>
        <dbReference type="Proteomes" id="UP000257109"/>
    </source>
</evidence>
<dbReference type="GO" id="GO:0071036">
    <property type="term" value="P:nuclear polyadenylation-dependent snoRNA catabolic process"/>
    <property type="evidence" value="ECO:0007669"/>
    <property type="project" value="TreeGrafter"/>
</dbReference>
<dbReference type="GO" id="GO:0000467">
    <property type="term" value="P:exonucleolytic trimming to generate mature 3'-end of 5.8S rRNA from tricistronic rRNA transcript (SSU-rRNA, 5.8S rRNA, LSU-rRNA)"/>
    <property type="evidence" value="ECO:0007669"/>
    <property type="project" value="InterPro"/>
</dbReference>
<comment type="caution">
    <text evidence="2">The sequence shown here is derived from an EMBL/GenBank/DDBJ whole genome shotgun (WGS) entry which is preliminary data.</text>
</comment>
<dbReference type="PANTHER" id="PTHR12124">
    <property type="entry name" value="POLYMYOSITIS/SCLERODERMA AUTOANTIGEN-RELATED"/>
    <property type="match status" value="1"/>
</dbReference>
<sequence length="347" mass="39270">MLLFEPKGRPEDEDNDFYIQRKKNIIHFPEHLKSHRSHDIVLLCVDCHEVAHAAAEKYKKKIAVEFGIPLYLRRVVHPGQETEKQIDDRGVSPLQLRTAAMALLRHGPRMPLNRREELTEIIKRYYGGREISDEDLERALKVGMTPHERRRFEKKSGFSFTHSSGCTATVPEQDNHANEETSEVDGELLMRKDDFGNSTLASDITVNGAVSAALNGNAVTVETTDYNESSESVVNVDNSCLSRKQANGLTELSCSPNDEKSTPAKHNPKLSLLGHGPHGKQVVEHLLKEYGEDGIREFCQRWRQVFVDAVNPRFLPAGWDVKHSGRRDFGEFSVYNPDKRADADSRE</sequence>
<accession>A0A371HWN4</accession>
<dbReference type="GO" id="GO:0003727">
    <property type="term" value="F:single-stranded RNA binding"/>
    <property type="evidence" value="ECO:0007669"/>
    <property type="project" value="TreeGrafter"/>
</dbReference>
<dbReference type="GO" id="GO:0071038">
    <property type="term" value="P:TRAMP-dependent tRNA surveillance pathway"/>
    <property type="evidence" value="ECO:0007669"/>
    <property type="project" value="TreeGrafter"/>
</dbReference>
<dbReference type="GO" id="GO:0071035">
    <property type="term" value="P:nuclear polyadenylation-dependent rRNA catabolic process"/>
    <property type="evidence" value="ECO:0007669"/>
    <property type="project" value="TreeGrafter"/>
</dbReference>
<feature type="region of interest" description="Disordered" evidence="1">
    <location>
        <begin position="164"/>
        <end position="186"/>
    </location>
</feature>
<dbReference type="GO" id="GO:0071040">
    <property type="term" value="P:nuclear polyadenylation-dependent antisense transcript catabolic process"/>
    <property type="evidence" value="ECO:0007669"/>
    <property type="project" value="TreeGrafter"/>
</dbReference>
<name>A0A371HWN4_MUCPR</name>
<dbReference type="Proteomes" id="UP000257109">
    <property type="component" value="Unassembled WGS sequence"/>
</dbReference>
<dbReference type="GO" id="GO:0005730">
    <property type="term" value="C:nucleolus"/>
    <property type="evidence" value="ECO:0007669"/>
    <property type="project" value="TreeGrafter"/>
</dbReference>
<dbReference type="STRING" id="157652.A0A371HWN4"/>
<dbReference type="GO" id="GO:0071044">
    <property type="term" value="P:histone mRNA catabolic process"/>
    <property type="evidence" value="ECO:0007669"/>
    <property type="project" value="TreeGrafter"/>
</dbReference>
<dbReference type="GO" id="GO:0000175">
    <property type="term" value="F:3'-5'-RNA exonuclease activity"/>
    <property type="evidence" value="ECO:0007669"/>
    <property type="project" value="InterPro"/>
</dbReference>
<dbReference type="EMBL" id="QJKJ01001522">
    <property type="protein sequence ID" value="RDY07207.1"/>
    <property type="molecule type" value="Genomic_DNA"/>
</dbReference>
<dbReference type="GO" id="GO:0071037">
    <property type="term" value="P:nuclear polyadenylation-dependent snRNA catabolic process"/>
    <property type="evidence" value="ECO:0007669"/>
    <property type="project" value="TreeGrafter"/>
</dbReference>
<dbReference type="AlphaFoldDB" id="A0A371HWN4"/>
<gene>
    <name evidence="2" type="primary">RRP6L3</name>
    <name evidence="2" type="ORF">CR513_08718</name>
</gene>
<feature type="region of interest" description="Disordered" evidence="1">
    <location>
        <begin position="251"/>
        <end position="276"/>
    </location>
</feature>
<evidence type="ECO:0000313" key="2">
    <source>
        <dbReference type="EMBL" id="RDY07207.1"/>
    </source>
</evidence>
<dbReference type="GO" id="GO:0071039">
    <property type="term" value="P:nuclear polyadenylation-dependent CUT catabolic process"/>
    <property type="evidence" value="ECO:0007669"/>
    <property type="project" value="TreeGrafter"/>
</dbReference>
<evidence type="ECO:0000256" key="1">
    <source>
        <dbReference type="SAM" id="MobiDB-lite"/>
    </source>
</evidence>
<protein>
    <submittedName>
        <fullName evidence="2">Protein RRP6-like 3</fullName>
    </submittedName>
</protein>
<reference evidence="2" key="1">
    <citation type="submission" date="2018-05" db="EMBL/GenBank/DDBJ databases">
        <title>Draft genome of Mucuna pruriens seed.</title>
        <authorList>
            <person name="Nnadi N.E."/>
            <person name="Vos R."/>
            <person name="Hasami M.H."/>
            <person name="Devisetty U.K."/>
            <person name="Aguiy J.C."/>
        </authorList>
    </citation>
    <scope>NUCLEOTIDE SEQUENCE [LARGE SCALE GENOMIC DNA]</scope>
    <source>
        <tissue evidence="2">Seed</tissue>
    </source>
</reference>
<organism evidence="2 3">
    <name type="scientific">Mucuna pruriens</name>
    <name type="common">Velvet bean</name>
    <name type="synonym">Dolichos pruriens</name>
    <dbReference type="NCBI Taxonomy" id="157652"/>
    <lineage>
        <taxon>Eukaryota</taxon>
        <taxon>Viridiplantae</taxon>
        <taxon>Streptophyta</taxon>
        <taxon>Embryophyta</taxon>
        <taxon>Tracheophyta</taxon>
        <taxon>Spermatophyta</taxon>
        <taxon>Magnoliopsida</taxon>
        <taxon>eudicotyledons</taxon>
        <taxon>Gunneridae</taxon>
        <taxon>Pentapetalae</taxon>
        <taxon>rosids</taxon>
        <taxon>fabids</taxon>
        <taxon>Fabales</taxon>
        <taxon>Fabaceae</taxon>
        <taxon>Papilionoideae</taxon>
        <taxon>50 kb inversion clade</taxon>
        <taxon>NPAAA clade</taxon>
        <taxon>indigoferoid/millettioid clade</taxon>
        <taxon>Phaseoleae</taxon>
        <taxon>Mucuna</taxon>
    </lineage>
</organism>
<dbReference type="PANTHER" id="PTHR12124:SF68">
    <property type="entry name" value="PROTEIN RRP6-LIKE 3"/>
    <property type="match status" value="1"/>
</dbReference>
<feature type="non-terminal residue" evidence="2">
    <location>
        <position position="347"/>
    </location>
</feature>
<dbReference type="OrthoDB" id="2250022at2759"/>
<dbReference type="GO" id="GO:0071051">
    <property type="term" value="P:poly(A)-dependent snoRNA 3'-end processing"/>
    <property type="evidence" value="ECO:0007669"/>
    <property type="project" value="TreeGrafter"/>
</dbReference>